<keyword evidence="2" id="KW-1185">Reference proteome</keyword>
<proteinExistence type="predicted"/>
<protein>
    <submittedName>
        <fullName evidence="1">Uncharacterized protein</fullName>
    </submittedName>
</protein>
<evidence type="ECO:0000313" key="1">
    <source>
        <dbReference type="EMBL" id="KAJ3001565.1"/>
    </source>
</evidence>
<sequence length="258" mass="27719">MVCPDTPALVTFVSMFHADFGGTYAEPSSSADSFSAAVCPARVCFRPTSPRPGHDLAARLTTGSTRFGVFPCIVPGCGPTGRRRIFHRQVAVYDAVSATAHASNHITHPEDGGGIAQARFVDKGRVPPAHKHSRQQGCQTMSTGLCNQFICRPTRLARLSDDPTRALLFSHSAERIRDLTLLLDAVSQPLRDLPCSPLSQSNPHLQSTKCDHLDSVLWIRARRSPAQITACLVHGGVLLPALGADVQAPVWPVESSLA</sequence>
<gene>
    <name evidence="1" type="ORF">NUW54_g6345</name>
</gene>
<name>A0ACC1PSI1_9APHY</name>
<comment type="caution">
    <text evidence="1">The sequence shown here is derived from an EMBL/GenBank/DDBJ whole genome shotgun (WGS) entry which is preliminary data.</text>
</comment>
<dbReference type="EMBL" id="JANSHE010001679">
    <property type="protein sequence ID" value="KAJ3001565.1"/>
    <property type="molecule type" value="Genomic_DNA"/>
</dbReference>
<accession>A0ACC1PSI1</accession>
<evidence type="ECO:0000313" key="2">
    <source>
        <dbReference type="Proteomes" id="UP001144978"/>
    </source>
</evidence>
<reference evidence="1" key="1">
    <citation type="submission" date="2022-08" db="EMBL/GenBank/DDBJ databases">
        <title>Genome Sequence of Pycnoporus sanguineus.</title>
        <authorList>
            <person name="Buettner E."/>
        </authorList>
    </citation>
    <scope>NUCLEOTIDE SEQUENCE</scope>
    <source>
        <strain evidence="1">CG-C14</strain>
    </source>
</reference>
<dbReference type="Proteomes" id="UP001144978">
    <property type="component" value="Unassembled WGS sequence"/>
</dbReference>
<organism evidence="1 2">
    <name type="scientific">Trametes sanguinea</name>
    <dbReference type="NCBI Taxonomy" id="158606"/>
    <lineage>
        <taxon>Eukaryota</taxon>
        <taxon>Fungi</taxon>
        <taxon>Dikarya</taxon>
        <taxon>Basidiomycota</taxon>
        <taxon>Agaricomycotina</taxon>
        <taxon>Agaricomycetes</taxon>
        <taxon>Polyporales</taxon>
        <taxon>Polyporaceae</taxon>
        <taxon>Trametes</taxon>
    </lineage>
</organism>